<gene>
    <name evidence="1" type="ORF">AVDCRST_MAG79-1183</name>
</gene>
<protein>
    <recommendedName>
        <fullName evidence="2">DUF1501 domain-containing protein</fullName>
    </recommendedName>
</protein>
<dbReference type="PANTHER" id="PTHR43737:SF1">
    <property type="entry name" value="DUF1501 DOMAIN-CONTAINING PROTEIN"/>
    <property type="match status" value="1"/>
</dbReference>
<reference evidence="1" key="1">
    <citation type="submission" date="2020-02" db="EMBL/GenBank/DDBJ databases">
        <authorList>
            <person name="Meier V. D."/>
        </authorList>
    </citation>
    <scope>NUCLEOTIDE SEQUENCE</scope>
    <source>
        <strain evidence="1">AVDCRST_MAG79</strain>
    </source>
</reference>
<dbReference type="InterPro" id="IPR010869">
    <property type="entry name" value="DUF1501"/>
</dbReference>
<dbReference type="InterPro" id="IPR006311">
    <property type="entry name" value="TAT_signal"/>
</dbReference>
<evidence type="ECO:0000313" key="1">
    <source>
        <dbReference type="EMBL" id="CAA9534024.1"/>
    </source>
</evidence>
<organism evidence="1">
    <name type="scientific">uncultured Thermoleophilia bacterium</name>
    <dbReference type="NCBI Taxonomy" id="1497501"/>
    <lineage>
        <taxon>Bacteria</taxon>
        <taxon>Bacillati</taxon>
        <taxon>Actinomycetota</taxon>
        <taxon>Thermoleophilia</taxon>
        <taxon>environmental samples</taxon>
    </lineage>
</organism>
<dbReference type="AlphaFoldDB" id="A0A6J4TW09"/>
<dbReference type="PROSITE" id="PS51318">
    <property type="entry name" value="TAT"/>
    <property type="match status" value="1"/>
</dbReference>
<dbReference type="PANTHER" id="PTHR43737">
    <property type="entry name" value="BLL7424 PROTEIN"/>
    <property type="match status" value="1"/>
</dbReference>
<dbReference type="EMBL" id="CADCWC010000192">
    <property type="protein sequence ID" value="CAA9534024.1"/>
    <property type="molecule type" value="Genomic_DNA"/>
</dbReference>
<evidence type="ECO:0008006" key="2">
    <source>
        <dbReference type="Google" id="ProtNLM"/>
    </source>
</evidence>
<proteinExistence type="predicted"/>
<sequence length="468" mass="49844">MTASHHGCDDHRRTLLSRRRALRHAAAPAVPVPHDLLEGGAASFLAEGRSRREFLQGGVGAFLALSAVGGLGPRTLLEQAAAAGAEAADAPILVTLYLDGGNDGLNTLIPVAGQDRSVYDARRRRIGIPAERALPLPGHAALGWHPQAVGLRTLFDSGQLAVLPAIDYPNPDFSHFHSSHFWRTGTLDEHAADGWLGRYLDVAGDVSNPLQGVAVQFGTDELLLSRRAPTCALVAPGDFRFWSPVVWDPDAMMRTFASLGGEPRTPALGRAVAVARQTVQVRSALAPLSAVKDENLPPTPVAYPDTDTGKGLRNLARMLGAGLGIRVATVRAAGGYDTHDDQPAQHGAQLADLGDSLVAWQADLAARGLDRRVVTMVWSEFGRRVDDNDSNGTDHGAGGLMLLVSPRVRAGLHADAWDLSRLDRTDGNIRVAIDFRDVYAGLLEQHLGTEAGRVLPGYRGTPTRLMAA</sequence>
<name>A0A6J4TW09_9ACTN</name>
<accession>A0A6J4TW09</accession>
<dbReference type="Pfam" id="PF07394">
    <property type="entry name" value="DUF1501"/>
    <property type="match status" value="1"/>
</dbReference>